<organism evidence="2 3">
    <name type="scientific">Symbiodinium pilosum</name>
    <name type="common">Dinoflagellate</name>
    <dbReference type="NCBI Taxonomy" id="2952"/>
    <lineage>
        <taxon>Eukaryota</taxon>
        <taxon>Sar</taxon>
        <taxon>Alveolata</taxon>
        <taxon>Dinophyceae</taxon>
        <taxon>Suessiales</taxon>
        <taxon>Symbiodiniaceae</taxon>
        <taxon>Symbiodinium</taxon>
    </lineage>
</organism>
<dbReference type="EMBL" id="CAJNIZ010024757">
    <property type="protein sequence ID" value="CAE7479428.1"/>
    <property type="molecule type" value="Genomic_DNA"/>
</dbReference>
<reference evidence="2" key="1">
    <citation type="submission" date="2021-02" db="EMBL/GenBank/DDBJ databases">
        <authorList>
            <person name="Dougan E. K."/>
            <person name="Rhodes N."/>
            <person name="Thang M."/>
            <person name="Chan C."/>
        </authorList>
    </citation>
    <scope>NUCLEOTIDE SEQUENCE</scope>
</reference>
<gene>
    <name evidence="2" type="primary">URC1</name>
    <name evidence="2" type="ORF">SPIL2461_LOCUS12219</name>
</gene>
<evidence type="ECO:0000313" key="2">
    <source>
        <dbReference type="EMBL" id="CAE7479428.1"/>
    </source>
</evidence>
<sequence>AAWSKPSGFRQCINWCRGVLDLVVEDDFLSSPRVVGICKGMESRAPPPKRAPCLTFEEVLFIEALAAAGENVQDVVIAGAVLFMLFASARASDAARAVSLYLDFSDADGSTMWMESEVKKSKTAMGARDSASEKLSDDDMPADAPLLAARERRPVIACIPH</sequence>
<evidence type="ECO:0000256" key="1">
    <source>
        <dbReference type="SAM" id="MobiDB-lite"/>
    </source>
</evidence>
<comment type="caution">
    <text evidence="2">The sequence shown here is derived from an EMBL/GenBank/DDBJ whole genome shotgun (WGS) entry which is preliminary data.</text>
</comment>
<dbReference type="Proteomes" id="UP000649617">
    <property type="component" value="Unassembled WGS sequence"/>
</dbReference>
<dbReference type="AlphaFoldDB" id="A0A812SGB9"/>
<feature type="non-terminal residue" evidence="2">
    <location>
        <position position="1"/>
    </location>
</feature>
<protein>
    <submittedName>
        <fullName evidence="2">URC1 protein</fullName>
    </submittedName>
</protein>
<name>A0A812SGB9_SYMPI</name>
<evidence type="ECO:0000313" key="3">
    <source>
        <dbReference type="Proteomes" id="UP000649617"/>
    </source>
</evidence>
<proteinExistence type="predicted"/>
<feature type="non-terminal residue" evidence="2">
    <location>
        <position position="161"/>
    </location>
</feature>
<accession>A0A812SGB9</accession>
<keyword evidence="3" id="KW-1185">Reference proteome</keyword>
<feature type="region of interest" description="Disordered" evidence="1">
    <location>
        <begin position="123"/>
        <end position="143"/>
    </location>
</feature>